<evidence type="ECO:0000256" key="5">
    <source>
        <dbReference type="ARBA" id="ARBA00023136"/>
    </source>
</evidence>
<dbReference type="InterPro" id="IPR057601">
    <property type="entry name" value="Oar-like_b-barrel"/>
</dbReference>
<dbReference type="GO" id="GO:0030246">
    <property type="term" value="F:carbohydrate binding"/>
    <property type="evidence" value="ECO:0007669"/>
    <property type="project" value="InterPro"/>
</dbReference>
<evidence type="ECO:0000256" key="1">
    <source>
        <dbReference type="ARBA" id="ARBA00004571"/>
    </source>
</evidence>
<dbReference type="AlphaFoldDB" id="E8X6F7"/>
<dbReference type="Gene3D" id="2.40.170.20">
    <property type="entry name" value="TonB-dependent receptor, beta-barrel domain"/>
    <property type="match status" value="1"/>
</dbReference>
<geneLocation type="plasmid" evidence="9 10">
    <name>pACIX901</name>
</geneLocation>
<keyword evidence="7" id="KW-0732">Signal</keyword>
<dbReference type="PANTHER" id="PTHR30069:SF46">
    <property type="entry name" value="OAR PROTEIN"/>
    <property type="match status" value="1"/>
</dbReference>
<dbReference type="InterPro" id="IPR039426">
    <property type="entry name" value="TonB-dep_rcpt-like"/>
</dbReference>
<keyword evidence="10" id="KW-1185">Reference proteome</keyword>
<dbReference type="GO" id="GO:0044718">
    <property type="term" value="P:siderophore transmembrane transport"/>
    <property type="evidence" value="ECO:0007669"/>
    <property type="project" value="TreeGrafter"/>
</dbReference>
<keyword evidence="3" id="KW-1134">Transmembrane beta strand</keyword>
<proteinExistence type="predicted"/>
<dbReference type="Proteomes" id="UP000000343">
    <property type="component" value="Plasmid pACIX901"/>
</dbReference>
<reference evidence="10" key="1">
    <citation type="submission" date="2011-01" db="EMBL/GenBank/DDBJ databases">
        <title>Complete sequence of plasmid1 of Acidobacterium sp. MP5ACTX9.</title>
        <authorList>
            <consortium name="US DOE Joint Genome Institute"/>
            <person name="Lucas S."/>
            <person name="Copeland A."/>
            <person name="Lapidus A."/>
            <person name="Cheng J.-F."/>
            <person name="Goodwin L."/>
            <person name="Pitluck S."/>
            <person name="Teshima H."/>
            <person name="Detter J.C."/>
            <person name="Han C."/>
            <person name="Tapia R."/>
            <person name="Land M."/>
            <person name="Hauser L."/>
            <person name="Kyrpides N."/>
            <person name="Ivanova N."/>
            <person name="Ovchinnikova G."/>
            <person name="Pagani I."/>
            <person name="Rawat S.R."/>
            <person name="Mannisto M."/>
            <person name="Haggblom M.M."/>
            <person name="Woyke T."/>
        </authorList>
    </citation>
    <scope>NUCLEOTIDE SEQUENCE [LARGE SCALE GENOMIC DNA]</scope>
    <source>
        <strain evidence="10">MP5ACTX9</strain>
        <plasmid evidence="10">Plasmid pACIX901</plasmid>
    </source>
</reference>
<dbReference type="SUPFAM" id="SSF49452">
    <property type="entry name" value="Starch-binding domain-like"/>
    <property type="match status" value="1"/>
</dbReference>
<accession>E8X6F7</accession>
<gene>
    <name evidence="9" type="ordered locus">AciX9_4268</name>
</gene>
<name>E8X6F7_GRATM</name>
<organism evidence="10">
    <name type="scientific">Granulicella tundricola (strain ATCC BAA-1859 / DSM 23138 / MP5ACTX9)</name>
    <dbReference type="NCBI Taxonomy" id="1198114"/>
    <lineage>
        <taxon>Bacteria</taxon>
        <taxon>Pseudomonadati</taxon>
        <taxon>Acidobacteriota</taxon>
        <taxon>Terriglobia</taxon>
        <taxon>Terriglobales</taxon>
        <taxon>Acidobacteriaceae</taxon>
        <taxon>Granulicella</taxon>
    </lineage>
</organism>
<evidence type="ECO:0000256" key="7">
    <source>
        <dbReference type="SAM" id="SignalP"/>
    </source>
</evidence>
<evidence type="ECO:0000256" key="3">
    <source>
        <dbReference type="ARBA" id="ARBA00022452"/>
    </source>
</evidence>
<evidence type="ECO:0000256" key="6">
    <source>
        <dbReference type="ARBA" id="ARBA00023237"/>
    </source>
</evidence>
<keyword evidence="5" id="KW-0472">Membrane</keyword>
<protein>
    <submittedName>
        <fullName evidence="9">TonB-dependent receptor plug</fullName>
    </submittedName>
</protein>
<dbReference type="OrthoDB" id="97893at2"/>
<comment type="subcellular location">
    <subcellularLocation>
        <location evidence="1">Cell outer membrane</location>
        <topology evidence="1">Multi-pass membrane protein</topology>
    </subcellularLocation>
</comment>
<dbReference type="RefSeq" id="WP_013572953.1">
    <property type="nucleotide sequence ID" value="NC_015057.1"/>
</dbReference>
<dbReference type="HOGENOM" id="CLU_006298_0_0_0"/>
<dbReference type="PANTHER" id="PTHR30069">
    <property type="entry name" value="TONB-DEPENDENT OUTER MEMBRANE RECEPTOR"/>
    <property type="match status" value="1"/>
</dbReference>
<keyword evidence="9" id="KW-0614">Plasmid</keyword>
<sequence>MTIHQTRLLFVLCAPLLGLASASAQTTGTISGTVKDPSGAIVPGTTVTVTFSSTGSKRIAVTNSAGEYAFPALEPGQYDLEFRSTSFAPLIRHATLSVTERIAVDATLQVTASQQEITVSGDAPILQTADTTLGRVVDGQAIKDLPLATRNFTQILALSPGTSAPLNDATALGRGTTNISADGARPGSNAFYIDGVDAVNIHVNSASNNAFASNGVVVPSPEAIQEFKVQTGLYDVAGGRSGGANVALVTKGGTEHFHGSLFEFFRNDDLNANSYFFNQVGTPRPKLKQNQFGGTIGGPILKQKAFFFFSYQGTRQINGYSGSSTLNLPAIPTVRTAATLGAVFGGQATYKGGTLVSKTGSNINPVSLALLNLKNADGTYVVPSPQTSNITGVNYAVSEPSTFTEDQYVDGLDYQFSSRNHLVFRSVYAKQPQFNSFPSATVPGFGTTQLFNAQLYSVTDTQVITPNLVNEARFGVNRAVGSTGFQNQIPLSSIGESRFNSAQFPDIPSFVLSGSFTLGYSVNADQADADTTYEYFDTLSYVHGKHQMQYGGEARRYQDNYYSNNRTRGTLTIRTFPDFLLGLSGSSVASGGNGSGYSNIYSGSVASGIATRNDILRDYALFAQDSWRLFPNLTLTYGVRWEYVGLPVDKGGRDGAFYLRNYVAPAVGQFTSAGFVQASNTRKAIAGVPQVSNTLTDNVGKLNFGPRLGVAFQPSPRFNIRAGYALSVDRPSNQLGLLESLSLPNYVRTDLSATGNVASTLQNPFPTLPVGSQFPIVPQIYGGPYTNANPALSINDVDPKFRTPYVQQFGLNVQAQAATNTVVEIGYVGSHGVALPLETLVNQAQLASPTNPVNGITTNTTANVQSRVPYVGFSPSGLIYLQTRASSIYNSLQTSVTQRLSHGLQLLASYTYSKSLDTQSSPTDGTTFTTFNGDQTNLAGNYGPSDYDRTNRVVVSGVYSVPAFGFALDHTGLGKKAFSGWQLSGVGTVQSGLPYSVTDASGGAFYGGTTSEASFATGASVATAHLSGKTESRLNQYFNTGSFVAAGNLFGTAGRNILRGPLQRNIDLSLIKQTAIHDSTNFEFRTEFFNILNFANFANPASAISSPTSFGVISATVGNPRIIQFVAKVNF</sequence>
<dbReference type="Pfam" id="PF25183">
    <property type="entry name" value="OMP_b-brl_4"/>
    <property type="match status" value="1"/>
</dbReference>
<keyword evidence="4" id="KW-0812">Transmembrane</keyword>
<evidence type="ECO:0000256" key="4">
    <source>
        <dbReference type="ARBA" id="ARBA00022692"/>
    </source>
</evidence>
<keyword evidence="9" id="KW-0675">Receptor</keyword>
<dbReference type="SUPFAM" id="SSF56935">
    <property type="entry name" value="Porins"/>
    <property type="match status" value="1"/>
</dbReference>
<feature type="chain" id="PRO_5003230278" evidence="7">
    <location>
        <begin position="25"/>
        <end position="1131"/>
    </location>
</feature>
<dbReference type="EMBL" id="CP002481">
    <property type="protein sequence ID" value="ADW71041.1"/>
    <property type="molecule type" value="Genomic_DNA"/>
</dbReference>
<keyword evidence="2" id="KW-0813">Transport</keyword>
<dbReference type="Gene3D" id="2.60.40.1120">
    <property type="entry name" value="Carboxypeptidase-like, regulatory domain"/>
    <property type="match status" value="1"/>
</dbReference>
<dbReference type="GO" id="GO:0009279">
    <property type="term" value="C:cell outer membrane"/>
    <property type="evidence" value="ECO:0007669"/>
    <property type="project" value="UniProtKB-SubCell"/>
</dbReference>
<evidence type="ECO:0000259" key="8">
    <source>
        <dbReference type="Pfam" id="PF25183"/>
    </source>
</evidence>
<dbReference type="Pfam" id="PF13620">
    <property type="entry name" value="CarboxypepD_reg"/>
    <property type="match status" value="1"/>
</dbReference>
<evidence type="ECO:0000313" key="9">
    <source>
        <dbReference type="EMBL" id="ADW71041.1"/>
    </source>
</evidence>
<evidence type="ECO:0000256" key="2">
    <source>
        <dbReference type="ARBA" id="ARBA00022448"/>
    </source>
</evidence>
<evidence type="ECO:0000313" key="10">
    <source>
        <dbReference type="Proteomes" id="UP000000343"/>
    </source>
</evidence>
<dbReference type="InterPro" id="IPR013784">
    <property type="entry name" value="Carb-bd-like_fold"/>
</dbReference>
<dbReference type="InterPro" id="IPR036942">
    <property type="entry name" value="Beta-barrel_TonB_sf"/>
</dbReference>
<feature type="signal peptide" evidence="7">
    <location>
        <begin position="1"/>
        <end position="24"/>
    </location>
</feature>
<dbReference type="KEGG" id="acm:AciX9_4268"/>
<keyword evidence="6" id="KW-0998">Cell outer membrane</keyword>
<dbReference type="GO" id="GO:0015344">
    <property type="term" value="F:siderophore uptake transmembrane transporter activity"/>
    <property type="evidence" value="ECO:0007669"/>
    <property type="project" value="TreeGrafter"/>
</dbReference>
<feature type="domain" description="TonB-dependent transporter Oar-like beta-barrel" evidence="8">
    <location>
        <begin position="249"/>
        <end position="1124"/>
    </location>
</feature>